<feature type="DNA-binding region" description="OmpR/PhoB-type" evidence="2">
    <location>
        <begin position="2"/>
        <end position="101"/>
    </location>
</feature>
<dbReference type="AlphaFoldDB" id="A0A9D1YBJ7"/>
<protein>
    <submittedName>
        <fullName evidence="4">Winged helix-turn-helix domain-containing protein</fullName>
    </submittedName>
</protein>
<reference evidence="4" key="1">
    <citation type="journal article" date="2021" name="PeerJ">
        <title>Extensive microbial diversity within the chicken gut microbiome revealed by metagenomics and culture.</title>
        <authorList>
            <person name="Gilroy R."/>
            <person name="Ravi A."/>
            <person name="Getino M."/>
            <person name="Pursley I."/>
            <person name="Horton D.L."/>
            <person name="Alikhan N.F."/>
            <person name="Baker D."/>
            <person name="Gharbi K."/>
            <person name="Hall N."/>
            <person name="Watson M."/>
            <person name="Adriaenssens E.M."/>
            <person name="Foster-Nyarko E."/>
            <person name="Jarju S."/>
            <person name="Secka A."/>
            <person name="Antonio M."/>
            <person name="Oren A."/>
            <person name="Chaudhuri R.R."/>
            <person name="La Ragione R."/>
            <person name="Hildebrand F."/>
            <person name="Pallen M.J."/>
        </authorList>
    </citation>
    <scope>NUCLEOTIDE SEQUENCE</scope>
    <source>
        <strain evidence="4">1282</strain>
    </source>
</reference>
<dbReference type="InterPro" id="IPR001867">
    <property type="entry name" value="OmpR/PhoB-type_DNA-bd"/>
</dbReference>
<evidence type="ECO:0000256" key="1">
    <source>
        <dbReference type="ARBA" id="ARBA00023125"/>
    </source>
</evidence>
<evidence type="ECO:0000256" key="2">
    <source>
        <dbReference type="PROSITE-ProRule" id="PRU01091"/>
    </source>
</evidence>
<dbReference type="CDD" id="cd00383">
    <property type="entry name" value="trans_reg_C"/>
    <property type="match status" value="1"/>
</dbReference>
<name>A0A9D1YBJ7_9FIRM</name>
<reference evidence="4" key="2">
    <citation type="submission" date="2021-04" db="EMBL/GenBank/DDBJ databases">
        <authorList>
            <person name="Gilroy R."/>
        </authorList>
    </citation>
    <scope>NUCLEOTIDE SEQUENCE</scope>
    <source>
        <strain evidence="4">1282</strain>
    </source>
</reference>
<proteinExistence type="predicted"/>
<dbReference type="PROSITE" id="PS51755">
    <property type="entry name" value="OMPR_PHOB"/>
    <property type="match status" value="1"/>
</dbReference>
<sequence length="105" mass="12583">MQELTQHEPHIISAIIFLFCYGQEILLTKTEYEILLYLYKNANHVLTHGQIYERVWREPDYGEARKLVSHHVQTIWRKLGWEKDNRHALRCVRNFGYALEISKNG</sequence>
<comment type="caution">
    <text evidence="4">The sequence shown here is derived from an EMBL/GenBank/DDBJ whole genome shotgun (WGS) entry which is preliminary data.</text>
</comment>
<dbReference type="InterPro" id="IPR016032">
    <property type="entry name" value="Sig_transdc_resp-reg_C-effctor"/>
</dbReference>
<dbReference type="GO" id="GO:0000160">
    <property type="term" value="P:phosphorelay signal transduction system"/>
    <property type="evidence" value="ECO:0007669"/>
    <property type="project" value="InterPro"/>
</dbReference>
<dbReference type="Pfam" id="PF00486">
    <property type="entry name" value="Trans_reg_C"/>
    <property type="match status" value="1"/>
</dbReference>
<evidence type="ECO:0000313" key="4">
    <source>
        <dbReference type="EMBL" id="HIY26106.1"/>
    </source>
</evidence>
<feature type="domain" description="OmpR/PhoB-type" evidence="3">
    <location>
        <begin position="2"/>
        <end position="101"/>
    </location>
</feature>
<dbReference type="GO" id="GO:0006355">
    <property type="term" value="P:regulation of DNA-templated transcription"/>
    <property type="evidence" value="ECO:0007669"/>
    <property type="project" value="InterPro"/>
</dbReference>
<gene>
    <name evidence="4" type="ORF">H9838_02920</name>
</gene>
<dbReference type="Proteomes" id="UP000823915">
    <property type="component" value="Unassembled WGS sequence"/>
</dbReference>
<dbReference type="InterPro" id="IPR036388">
    <property type="entry name" value="WH-like_DNA-bd_sf"/>
</dbReference>
<evidence type="ECO:0000259" key="3">
    <source>
        <dbReference type="PROSITE" id="PS51755"/>
    </source>
</evidence>
<keyword evidence="1 2" id="KW-0238">DNA-binding</keyword>
<organism evidence="4 5">
    <name type="scientific">Candidatus Acutalibacter pullistercoris</name>
    <dbReference type="NCBI Taxonomy" id="2838418"/>
    <lineage>
        <taxon>Bacteria</taxon>
        <taxon>Bacillati</taxon>
        <taxon>Bacillota</taxon>
        <taxon>Clostridia</taxon>
        <taxon>Eubacteriales</taxon>
        <taxon>Acutalibacteraceae</taxon>
        <taxon>Acutalibacter</taxon>
    </lineage>
</organism>
<dbReference type="SMART" id="SM00862">
    <property type="entry name" value="Trans_reg_C"/>
    <property type="match status" value="1"/>
</dbReference>
<accession>A0A9D1YBJ7</accession>
<dbReference type="GO" id="GO:0003677">
    <property type="term" value="F:DNA binding"/>
    <property type="evidence" value="ECO:0007669"/>
    <property type="project" value="UniProtKB-UniRule"/>
</dbReference>
<dbReference type="Gene3D" id="1.10.10.10">
    <property type="entry name" value="Winged helix-like DNA-binding domain superfamily/Winged helix DNA-binding domain"/>
    <property type="match status" value="1"/>
</dbReference>
<evidence type="ECO:0000313" key="5">
    <source>
        <dbReference type="Proteomes" id="UP000823915"/>
    </source>
</evidence>
<dbReference type="SUPFAM" id="SSF46894">
    <property type="entry name" value="C-terminal effector domain of the bipartite response regulators"/>
    <property type="match status" value="1"/>
</dbReference>
<dbReference type="EMBL" id="DXDU01000049">
    <property type="protein sequence ID" value="HIY26106.1"/>
    <property type="molecule type" value="Genomic_DNA"/>
</dbReference>